<accession>A0A6P7U0Z4</accession>
<evidence type="ECO:0000313" key="3">
    <source>
        <dbReference type="Proteomes" id="UP000515154"/>
    </source>
</evidence>
<dbReference type="GO" id="GO:0005509">
    <property type="term" value="F:calcium ion binding"/>
    <property type="evidence" value="ECO:0007669"/>
    <property type="project" value="InterPro"/>
</dbReference>
<dbReference type="SUPFAM" id="SSF47473">
    <property type="entry name" value="EF-hand"/>
    <property type="match status" value="1"/>
</dbReference>
<protein>
    <submittedName>
        <fullName evidence="4">Probable calcium-binding protein CML34</fullName>
    </submittedName>
</protein>
<evidence type="ECO:0000313" key="4">
    <source>
        <dbReference type="RefSeq" id="XP_029655905.1"/>
    </source>
</evidence>
<gene>
    <name evidence="4" type="primary">LOC115229739</name>
</gene>
<dbReference type="InterPro" id="IPR002048">
    <property type="entry name" value="EF_hand_dom"/>
</dbReference>
<dbReference type="KEGG" id="osn:115229739"/>
<dbReference type="RefSeq" id="XP_029655905.1">
    <property type="nucleotide sequence ID" value="XM_029800045.1"/>
</dbReference>
<feature type="domain" description="EF-hand" evidence="2">
    <location>
        <begin position="1"/>
        <end position="28"/>
    </location>
</feature>
<organism evidence="3 4">
    <name type="scientific">Octopus sinensis</name>
    <name type="common">East Asian common octopus</name>
    <dbReference type="NCBI Taxonomy" id="2607531"/>
    <lineage>
        <taxon>Eukaryota</taxon>
        <taxon>Metazoa</taxon>
        <taxon>Spiralia</taxon>
        <taxon>Lophotrochozoa</taxon>
        <taxon>Mollusca</taxon>
        <taxon>Cephalopoda</taxon>
        <taxon>Coleoidea</taxon>
        <taxon>Octopodiformes</taxon>
        <taxon>Octopoda</taxon>
        <taxon>Incirrata</taxon>
        <taxon>Octopodidae</taxon>
        <taxon>Octopus</taxon>
    </lineage>
</organism>
<evidence type="ECO:0000259" key="2">
    <source>
        <dbReference type="PROSITE" id="PS50222"/>
    </source>
</evidence>
<reference evidence="4" key="1">
    <citation type="submission" date="2025-08" db="UniProtKB">
        <authorList>
            <consortium name="RefSeq"/>
        </authorList>
    </citation>
    <scope>IDENTIFICATION</scope>
</reference>
<evidence type="ECO:0000256" key="1">
    <source>
        <dbReference type="ARBA" id="ARBA00022837"/>
    </source>
</evidence>
<sequence>MIENADINSDSLIDHKELVEWLNKLSLNETLEFVDLDFEEINPAQEGISAAEYFQFRGQEFEEDYLQEEFSLADVDGDGYLSREEYLILLNPQETRGLKEFYIKDGFIDVRELRHKSRQAVENEYMDEL</sequence>
<dbReference type="InterPro" id="IPR018247">
    <property type="entry name" value="EF_Hand_1_Ca_BS"/>
</dbReference>
<dbReference type="InterPro" id="IPR011992">
    <property type="entry name" value="EF-hand-dom_pair"/>
</dbReference>
<keyword evidence="1" id="KW-0106">Calcium</keyword>
<keyword evidence="3" id="KW-1185">Reference proteome</keyword>
<dbReference type="PROSITE" id="PS00018">
    <property type="entry name" value="EF_HAND_1"/>
    <property type="match status" value="1"/>
</dbReference>
<proteinExistence type="predicted"/>
<dbReference type="SMART" id="SM00054">
    <property type="entry name" value="EFh"/>
    <property type="match status" value="2"/>
</dbReference>
<dbReference type="Pfam" id="PF13202">
    <property type="entry name" value="EF-hand_5"/>
    <property type="match status" value="1"/>
</dbReference>
<dbReference type="Gene3D" id="1.10.238.10">
    <property type="entry name" value="EF-hand"/>
    <property type="match status" value="1"/>
</dbReference>
<dbReference type="AlphaFoldDB" id="A0A6P7U0Z4"/>
<dbReference type="PROSITE" id="PS50222">
    <property type="entry name" value="EF_HAND_2"/>
    <property type="match status" value="2"/>
</dbReference>
<name>A0A6P7U0Z4_9MOLL</name>
<feature type="domain" description="EF-hand" evidence="2">
    <location>
        <begin position="61"/>
        <end position="96"/>
    </location>
</feature>
<dbReference type="Proteomes" id="UP000515154">
    <property type="component" value="Unplaced"/>
</dbReference>